<keyword evidence="5 8" id="KW-1133">Transmembrane helix</keyword>
<dbReference type="Proteomes" id="UP000184356">
    <property type="component" value="Unassembled WGS sequence"/>
</dbReference>
<evidence type="ECO:0000256" key="7">
    <source>
        <dbReference type="ARBA" id="ARBA00023180"/>
    </source>
</evidence>
<feature type="transmembrane region" description="Helical" evidence="8">
    <location>
        <begin position="174"/>
        <end position="194"/>
    </location>
</feature>
<sequence>MAAAEDAPLLGPRTQPATNSEIRAVILAGLPMLLLTAADGAFMLASFSTIGSKFGHLDDAPWCIMTYQVGVIIGQSIYSRLSDQYGRKQIMLIAHFLFIVGSLCAWQAPGFWYIVAARFLVGLGTAGMPLMLNTILNDICSQSRRSALHGGVLFGQFLGSIGGGHVLVKYGWRMIFQCEFIWALLSFAVLCWFLPATKLDYLPAQCNIGGAFVLALSLVCLVVCLDNDFVAFWVPLALCIAAALAFSWLERHATVSLVPWGRLQDRAMMYVIGIAPITAFIDMPILNLVPYYVQASRLGSTVTIGSLNMTFTVAEIFGHLLCSLIRRDRHVFIASRGLSALSVGMLLINKGWVRGLGLILAGLASALANGTSMTMIMRYTDVKGIKRGKPESRQGENDLTLSIDRCILYGIYHLVISIGNLLAQSMIIWMLQGLIARNIRSSLDHEFPDDIDKLVEKCLESFDYINTLPEWLSMSVLQSFLDAIQTCIRYMLAISGMGALIAFHYGSQYRKKAREEQ</sequence>
<dbReference type="GeneID" id="63768657"/>
<dbReference type="EMBL" id="KV878590">
    <property type="protein sequence ID" value="OJJ56753.1"/>
    <property type="molecule type" value="Genomic_DNA"/>
</dbReference>
<keyword evidence="4 8" id="KW-0812">Transmembrane</keyword>
<dbReference type="OrthoDB" id="440553at2759"/>
<dbReference type="InterPro" id="IPR011701">
    <property type="entry name" value="MFS"/>
</dbReference>
<gene>
    <name evidence="10" type="ORF">ASPSYDRAFT_91999</name>
</gene>
<evidence type="ECO:0000259" key="9">
    <source>
        <dbReference type="PROSITE" id="PS50850"/>
    </source>
</evidence>
<feature type="transmembrane region" description="Helical" evidence="8">
    <location>
        <begin position="90"/>
        <end position="108"/>
    </location>
</feature>
<feature type="transmembrane region" description="Helical" evidence="8">
    <location>
        <begin position="148"/>
        <end position="168"/>
    </location>
</feature>
<dbReference type="Pfam" id="PF07690">
    <property type="entry name" value="MFS_1"/>
    <property type="match status" value="1"/>
</dbReference>
<evidence type="ECO:0000256" key="5">
    <source>
        <dbReference type="ARBA" id="ARBA00022989"/>
    </source>
</evidence>
<evidence type="ECO:0000313" key="11">
    <source>
        <dbReference type="Proteomes" id="UP000184356"/>
    </source>
</evidence>
<organism evidence="10 11">
    <name type="scientific">Aspergillus sydowii CBS 593.65</name>
    <dbReference type="NCBI Taxonomy" id="1036612"/>
    <lineage>
        <taxon>Eukaryota</taxon>
        <taxon>Fungi</taxon>
        <taxon>Dikarya</taxon>
        <taxon>Ascomycota</taxon>
        <taxon>Pezizomycotina</taxon>
        <taxon>Eurotiomycetes</taxon>
        <taxon>Eurotiomycetidae</taxon>
        <taxon>Eurotiales</taxon>
        <taxon>Aspergillaceae</taxon>
        <taxon>Aspergillus</taxon>
        <taxon>Aspergillus subgen. Nidulantes</taxon>
    </lineage>
</organism>
<feature type="transmembrane region" description="Helical" evidence="8">
    <location>
        <begin position="305"/>
        <end position="324"/>
    </location>
</feature>
<evidence type="ECO:0000256" key="3">
    <source>
        <dbReference type="ARBA" id="ARBA00022448"/>
    </source>
</evidence>
<keyword evidence="3" id="KW-0813">Transport</keyword>
<evidence type="ECO:0000256" key="1">
    <source>
        <dbReference type="ARBA" id="ARBA00004141"/>
    </source>
</evidence>
<dbReference type="InterPro" id="IPR020846">
    <property type="entry name" value="MFS_dom"/>
</dbReference>
<comment type="similarity">
    <text evidence="2">Belongs to the major facilitator superfamily.</text>
</comment>
<evidence type="ECO:0000256" key="8">
    <source>
        <dbReference type="SAM" id="Phobius"/>
    </source>
</evidence>
<dbReference type="Gene3D" id="1.20.1250.20">
    <property type="entry name" value="MFS general substrate transporter like domains"/>
    <property type="match status" value="1"/>
</dbReference>
<feature type="transmembrane region" description="Helical" evidence="8">
    <location>
        <begin position="24"/>
        <end position="47"/>
    </location>
</feature>
<dbReference type="GO" id="GO:0022857">
    <property type="term" value="F:transmembrane transporter activity"/>
    <property type="evidence" value="ECO:0007669"/>
    <property type="project" value="InterPro"/>
</dbReference>
<dbReference type="RefSeq" id="XP_040700559.1">
    <property type="nucleotide sequence ID" value="XM_040852584.1"/>
</dbReference>
<reference evidence="11" key="1">
    <citation type="journal article" date="2017" name="Genome Biol.">
        <title>Comparative genomics reveals high biological diversity and specific adaptations in the industrially and medically important fungal genus Aspergillus.</title>
        <authorList>
            <person name="de Vries R.P."/>
            <person name="Riley R."/>
            <person name="Wiebenga A."/>
            <person name="Aguilar-Osorio G."/>
            <person name="Amillis S."/>
            <person name="Uchima C.A."/>
            <person name="Anderluh G."/>
            <person name="Asadollahi M."/>
            <person name="Askin M."/>
            <person name="Barry K."/>
            <person name="Battaglia E."/>
            <person name="Bayram O."/>
            <person name="Benocci T."/>
            <person name="Braus-Stromeyer S.A."/>
            <person name="Caldana C."/>
            <person name="Canovas D."/>
            <person name="Cerqueira G.C."/>
            <person name="Chen F."/>
            <person name="Chen W."/>
            <person name="Choi C."/>
            <person name="Clum A."/>
            <person name="Dos Santos R.A."/>
            <person name="Damasio A.R."/>
            <person name="Diallinas G."/>
            <person name="Emri T."/>
            <person name="Fekete E."/>
            <person name="Flipphi M."/>
            <person name="Freyberg S."/>
            <person name="Gallo A."/>
            <person name="Gournas C."/>
            <person name="Habgood R."/>
            <person name="Hainaut M."/>
            <person name="Harispe M.L."/>
            <person name="Henrissat B."/>
            <person name="Hilden K.S."/>
            <person name="Hope R."/>
            <person name="Hossain A."/>
            <person name="Karabika E."/>
            <person name="Karaffa L."/>
            <person name="Karanyi Z."/>
            <person name="Krasevec N."/>
            <person name="Kuo A."/>
            <person name="Kusch H."/>
            <person name="LaButti K."/>
            <person name="Lagendijk E.L."/>
            <person name="Lapidus A."/>
            <person name="Levasseur A."/>
            <person name="Lindquist E."/>
            <person name="Lipzen A."/>
            <person name="Logrieco A.F."/>
            <person name="MacCabe A."/>
            <person name="Maekelae M.R."/>
            <person name="Malavazi I."/>
            <person name="Melin P."/>
            <person name="Meyer V."/>
            <person name="Mielnichuk N."/>
            <person name="Miskei M."/>
            <person name="Molnar A.P."/>
            <person name="Mule G."/>
            <person name="Ngan C.Y."/>
            <person name="Orejas M."/>
            <person name="Orosz E."/>
            <person name="Ouedraogo J.P."/>
            <person name="Overkamp K.M."/>
            <person name="Park H.-S."/>
            <person name="Perrone G."/>
            <person name="Piumi F."/>
            <person name="Punt P.J."/>
            <person name="Ram A.F."/>
            <person name="Ramon A."/>
            <person name="Rauscher S."/>
            <person name="Record E."/>
            <person name="Riano-Pachon D.M."/>
            <person name="Robert V."/>
            <person name="Roehrig J."/>
            <person name="Ruller R."/>
            <person name="Salamov A."/>
            <person name="Salih N.S."/>
            <person name="Samson R.A."/>
            <person name="Sandor E."/>
            <person name="Sanguinetti M."/>
            <person name="Schuetze T."/>
            <person name="Sepcic K."/>
            <person name="Shelest E."/>
            <person name="Sherlock G."/>
            <person name="Sophianopoulou V."/>
            <person name="Squina F.M."/>
            <person name="Sun H."/>
            <person name="Susca A."/>
            <person name="Todd R.B."/>
            <person name="Tsang A."/>
            <person name="Unkles S.E."/>
            <person name="van de Wiele N."/>
            <person name="van Rossen-Uffink D."/>
            <person name="Oliveira J.V."/>
            <person name="Vesth T.C."/>
            <person name="Visser J."/>
            <person name="Yu J.-H."/>
            <person name="Zhou M."/>
            <person name="Andersen M.R."/>
            <person name="Archer D.B."/>
            <person name="Baker S.E."/>
            <person name="Benoit I."/>
            <person name="Brakhage A.A."/>
            <person name="Braus G.H."/>
            <person name="Fischer R."/>
            <person name="Frisvad J.C."/>
            <person name="Goldman G.H."/>
            <person name="Houbraken J."/>
            <person name="Oakley B."/>
            <person name="Pocsi I."/>
            <person name="Scazzocchio C."/>
            <person name="Seiboth B."/>
            <person name="vanKuyk P.A."/>
            <person name="Wortman J."/>
            <person name="Dyer P.S."/>
            <person name="Grigoriev I.V."/>
        </authorList>
    </citation>
    <scope>NUCLEOTIDE SEQUENCE [LARGE SCALE GENOMIC DNA]</scope>
    <source>
        <strain evidence="11">CBS 593.65</strain>
    </source>
</reference>
<feature type="transmembrane region" description="Helical" evidence="8">
    <location>
        <begin position="355"/>
        <end position="377"/>
    </location>
</feature>
<evidence type="ECO:0000256" key="4">
    <source>
        <dbReference type="ARBA" id="ARBA00022692"/>
    </source>
</evidence>
<dbReference type="VEuPathDB" id="FungiDB:ASPSYDRAFT_91999"/>
<keyword evidence="7" id="KW-0325">Glycoprotein</keyword>
<evidence type="ECO:0000313" key="10">
    <source>
        <dbReference type="EMBL" id="OJJ56753.1"/>
    </source>
</evidence>
<evidence type="ECO:0000256" key="2">
    <source>
        <dbReference type="ARBA" id="ARBA00008335"/>
    </source>
</evidence>
<feature type="transmembrane region" description="Helical" evidence="8">
    <location>
        <begin position="206"/>
        <end position="224"/>
    </location>
</feature>
<feature type="transmembrane region" description="Helical" evidence="8">
    <location>
        <begin position="270"/>
        <end position="293"/>
    </location>
</feature>
<keyword evidence="11" id="KW-1185">Reference proteome</keyword>
<feature type="domain" description="Major facilitator superfamily (MFS) profile" evidence="9">
    <location>
        <begin position="25"/>
        <end position="517"/>
    </location>
</feature>
<dbReference type="GO" id="GO:0005886">
    <property type="term" value="C:plasma membrane"/>
    <property type="evidence" value="ECO:0007669"/>
    <property type="project" value="TreeGrafter"/>
</dbReference>
<dbReference type="PANTHER" id="PTHR23501:SF187">
    <property type="entry name" value="MAJOR FACILITATOR SUPERFAMILY (MFS) PROFILE DOMAIN-CONTAINING PROTEIN"/>
    <property type="match status" value="1"/>
</dbReference>
<accession>A0A1L9TBT7</accession>
<feature type="transmembrane region" description="Helical" evidence="8">
    <location>
        <begin position="411"/>
        <end position="431"/>
    </location>
</feature>
<protein>
    <recommendedName>
        <fullName evidence="9">Major facilitator superfamily (MFS) profile domain-containing protein</fullName>
    </recommendedName>
</protein>
<dbReference type="SUPFAM" id="SSF103473">
    <property type="entry name" value="MFS general substrate transporter"/>
    <property type="match status" value="1"/>
</dbReference>
<evidence type="ECO:0000256" key="6">
    <source>
        <dbReference type="ARBA" id="ARBA00023136"/>
    </source>
</evidence>
<dbReference type="PANTHER" id="PTHR23501">
    <property type="entry name" value="MAJOR FACILITATOR SUPERFAMILY"/>
    <property type="match status" value="1"/>
</dbReference>
<comment type="subcellular location">
    <subcellularLocation>
        <location evidence="1">Membrane</location>
        <topology evidence="1">Multi-pass membrane protein</topology>
    </subcellularLocation>
</comment>
<feature type="transmembrane region" description="Helical" evidence="8">
    <location>
        <begin position="114"/>
        <end position="136"/>
    </location>
</feature>
<keyword evidence="6 8" id="KW-0472">Membrane</keyword>
<dbReference type="InterPro" id="IPR036259">
    <property type="entry name" value="MFS_trans_sf"/>
</dbReference>
<feature type="transmembrane region" description="Helical" evidence="8">
    <location>
        <begin position="230"/>
        <end position="249"/>
    </location>
</feature>
<name>A0A1L9TBT7_9EURO</name>
<dbReference type="PROSITE" id="PS50850">
    <property type="entry name" value="MFS"/>
    <property type="match status" value="1"/>
</dbReference>
<dbReference type="AlphaFoldDB" id="A0A1L9TBT7"/>
<feature type="transmembrane region" description="Helical" evidence="8">
    <location>
        <begin position="59"/>
        <end position="78"/>
    </location>
</feature>
<proteinExistence type="inferred from homology"/>